<evidence type="ECO:0000313" key="2">
    <source>
        <dbReference type="Proteomes" id="UP000823771"/>
    </source>
</evidence>
<dbReference type="Proteomes" id="UP000823771">
    <property type="component" value="Unassembled WGS sequence"/>
</dbReference>
<gene>
    <name evidence="1" type="ORF">IAB80_09705</name>
</gene>
<reference evidence="1" key="1">
    <citation type="submission" date="2020-10" db="EMBL/GenBank/DDBJ databases">
        <authorList>
            <person name="Gilroy R."/>
        </authorList>
    </citation>
    <scope>NUCLEOTIDE SEQUENCE</scope>
    <source>
        <strain evidence="1">2478</strain>
    </source>
</reference>
<name>A0A9D9IUU9_9BACT</name>
<protein>
    <submittedName>
        <fullName evidence="1">Uncharacterized protein</fullName>
    </submittedName>
</protein>
<dbReference type="EMBL" id="JADILZ010000092">
    <property type="protein sequence ID" value="MBO8479142.1"/>
    <property type="molecule type" value="Genomic_DNA"/>
</dbReference>
<sequence>MADRPLYITRPEGDDLYTVLQRRTLAELQRLAGEVWTDYNPHDPGVTVADAVNYALTETDYKLGFGMEDYLTDTDGTWPVGRYGLFPVSEVYPSAPVTTDDYRRLILARFPMVQNVDVIPDPGSCSYNFILRLSPFFTDEAGVTGRVRSFLNRHRNLCETIGGVTVGHPEKLTLEAELEILPGCNATEVLVQIYWTAMQYLSGSVQLEVSDSGNPEQGPDLSSWYDGPVKDVRAVIPLQRNTERELYWRLNGIEGIKGFKTCWFRDTKGRAVTDFKDGYMLRIPDSLSDMVVTVRGERVYADVDEFKERLKAKYFLRSTMRMRHLMQEHGRGMTDVQGDTSVQEMRRKSRYRDVYGHYPVAGELPECYRTSDKDFVSGTPAARRAEAVNFGSYLRLFDLLMERGMGELAGLKSLLSIEEEDSPSRIPTLPEGTLDMRKRRDRQRNVSALKDRYMDFLDGLYGTDSNPLWLREFDYYSRTEDDRLKRRMAFLRELPRLVRYRSRGADITGTYGGENVPAVKRHLSLLIGFNCDEEVSVGNILPGHNLILMGDGEKGHRIRELMNSAMIDDSLFDDDMIEAIEPDDPPGTEEERLRLDEDLRRSLPIFNSNWISGSLFREGIRLDNYNLVPDGSEWILAFRGREERLRMNLGRSDDKERLRGWANTLCRYLRGLNRQCEAVYVVEKSLFEPAERLSVLLVFSGWTARTHSPRFRDACTQLARSVIPAHLKMETCWLNASRMQRFEECYRKWRDCLAGRLPEEMRAGLQKDMTDVIDAARASEAGSGDSSGTAT</sequence>
<proteinExistence type="predicted"/>
<accession>A0A9D9IUU9</accession>
<organism evidence="1 2">
    <name type="scientific">Candidatus Cryptobacteroides excrementipullorum</name>
    <dbReference type="NCBI Taxonomy" id="2840761"/>
    <lineage>
        <taxon>Bacteria</taxon>
        <taxon>Pseudomonadati</taxon>
        <taxon>Bacteroidota</taxon>
        <taxon>Bacteroidia</taxon>
        <taxon>Bacteroidales</taxon>
        <taxon>Candidatus Cryptobacteroides</taxon>
    </lineage>
</organism>
<comment type="caution">
    <text evidence="1">The sequence shown here is derived from an EMBL/GenBank/DDBJ whole genome shotgun (WGS) entry which is preliminary data.</text>
</comment>
<evidence type="ECO:0000313" key="1">
    <source>
        <dbReference type="EMBL" id="MBO8479142.1"/>
    </source>
</evidence>
<reference evidence="1" key="2">
    <citation type="journal article" date="2021" name="PeerJ">
        <title>Extensive microbial diversity within the chicken gut microbiome revealed by metagenomics and culture.</title>
        <authorList>
            <person name="Gilroy R."/>
            <person name="Ravi A."/>
            <person name="Getino M."/>
            <person name="Pursley I."/>
            <person name="Horton D.L."/>
            <person name="Alikhan N.F."/>
            <person name="Baker D."/>
            <person name="Gharbi K."/>
            <person name="Hall N."/>
            <person name="Watson M."/>
            <person name="Adriaenssens E.M."/>
            <person name="Foster-Nyarko E."/>
            <person name="Jarju S."/>
            <person name="Secka A."/>
            <person name="Antonio M."/>
            <person name="Oren A."/>
            <person name="Chaudhuri R.R."/>
            <person name="La Ragione R."/>
            <person name="Hildebrand F."/>
            <person name="Pallen M.J."/>
        </authorList>
    </citation>
    <scope>NUCLEOTIDE SEQUENCE</scope>
    <source>
        <strain evidence="1">2478</strain>
    </source>
</reference>
<dbReference type="AlphaFoldDB" id="A0A9D9IUU9"/>